<organism evidence="2 3">
    <name type="scientific">Mycoplasmopsis synoviae</name>
    <name type="common">Mycoplasma synoviae</name>
    <dbReference type="NCBI Taxonomy" id="2109"/>
    <lineage>
        <taxon>Bacteria</taxon>
        <taxon>Bacillati</taxon>
        <taxon>Mycoplasmatota</taxon>
        <taxon>Mycoplasmoidales</taxon>
        <taxon>Metamycoplasmataceae</taxon>
        <taxon>Mycoplasmopsis</taxon>
    </lineage>
</organism>
<sequence>MRIKKRFLAISLLIPIALPLFAISCANYSERSSLNKLIDTSQVVTNKDIDNNEAKSELILNNLLSRTFKNEIDRVNFLNQQNDSNYQNTLLDQLNSLKQDFLRAKQDNNQTQMDLTANKLADLYSQNWYFFFKNLSKFSGTFNDFVIINKTKDNFHSAQYLNQVKNKTPYRDFRYLTNYIDSIKVGEESAELGDSSVLYIAKDKSVFRVTIRNESLDKPTLSIRPYIWYFGDFAARNISLSIISRIWHSAVIHNYQEGYELFEKSLIKDQNYGIPAKFVLLPKINAIQEESPASQTSNTKESKTQENEN</sequence>
<evidence type="ECO:0008006" key="4">
    <source>
        <dbReference type="Google" id="ProtNLM"/>
    </source>
</evidence>
<evidence type="ECO:0000313" key="3">
    <source>
        <dbReference type="Proteomes" id="UP001164481"/>
    </source>
</evidence>
<reference evidence="2" key="1">
    <citation type="submission" date="2022-10" db="EMBL/GenBank/DDBJ databases">
        <authorList>
            <person name="Wei X."/>
        </authorList>
    </citation>
    <scope>NUCLEOTIDE SEQUENCE</scope>
    <source>
        <strain evidence="2">SD2</strain>
    </source>
</reference>
<accession>A0AAX3F0J2</accession>
<gene>
    <name evidence="2" type="ORF">OIE46_00780</name>
</gene>
<dbReference type="Proteomes" id="UP001164481">
    <property type="component" value="Chromosome"/>
</dbReference>
<feature type="region of interest" description="Disordered" evidence="1">
    <location>
        <begin position="290"/>
        <end position="309"/>
    </location>
</feature>
<evidence type="ECO:0000256" key="1">
    <source>
        <dbReference type="SAM" id="MobiDB-lite"/>
    </source>
</evidence>
<dbReference type="PROSITE" id="PS51257">
    <property type="entry name" value="PROKAR_LIPOPROTEIN"/>
    <property type="match status" value="1"/>
</dbReference>
<dbReference type="EMBL" id="CP107525">
    <property type="protein sequence ID" value="UZW64614.1"/>
    <property type="molecule type" value="Genomic_DNA"/>
</dbReference>
<dbReference type="InterPro" id="IPR027593">
    <property type="entry name" value="Aro_clust"/>
</dbReference>
<dbReference type="NCBIfam" id="TIGR04313">
    <property type="entry name" value="aro_clust_Mycop"/>
    <property type="match status" value="1"/>
</dbReference>
<evidence type="ECO:0000313" key="2">
    <source>
        <dbReference type="EMBL" id="UZW64614.1"/>
    </source>
</evidence>
<protein>
    <recommendedName>
        <fullName evidence="4">Lipoprotein</fullName>
    </recommendedName>
</protein>
<dbReference type="AlphaFoldDB" id="A0AAX3F0J2"/>
<name>A0AAX3F0J2_MYCSY</name>
<dbReference type="RefSeq" id="WP_154221529.1">
    <property type="nucleotide sequence ID" value="NZ_CP034544.1"/>
</dbReference>
<reference evidence="2" key="2">
    <citation type="submission" date="2022-11" db="EMBL/GenBank/DDBJ databases">
        <title>complete genomes of mycoplasma synoviae ZX313 strain and SD2 strain.</title>
        <authorList>
            <person name="Zhong Q."/>
        </authorList>
    </citation>
    <scope>NUCLEOTIDE SEQUENCE</scope>
    <source>
        <strain evidence="2">SD2</strain>
    </source>
</reference>
<proteinExistence type="predicted"/>
<feature type="compositionally biased region" description="Basic and acidic residues" evidence="1">
    <location>
        <begin position="300"/>
        <end position="309"/>
    </location>
</feature>